<organism evidence="1 2">
    <name type="scientific">Sulfuriferula nivalis</name>
    <dbReference type="NCBI Taxonomy" id="2675298"/>
    <lineage>
        <taxon>Bacteria</taxon>
        <taxon>Pseudomonadati</taxon>
        <taxon>Pseudomonadota</taxon>
        <taxon>Betaproteobacteria</taxon>
        <taxon>Nitrosomonadales</taxon>
        <taxon>Sulfuricellaceae</taxon>
        <taxon>Sulfuriferula</taxon>
    </lineage>
</organism>
<keyword evidence="2" id="KW-1185">Reference proteome</keyword>
<name>A0A809SHT8_9PROT</name>
<evidence type="ECO:0000313" key="1">
    <source>
        <dbReference type="EMBL" id="BBP01090.1"/>
    </source>
</evidence>
<dbReference type="AlphaFoldDB" id="A0A809SHT8"/>
<proteinExistence type="predicted"/>
<evidence type="ECO:0000313" key="2">
    <source>
        <dbReference type="Proteomes" id="UP000463939"/>
    </source>
</evidence>
<sequence length="52" mass="5855">MHLAKTINKLKGRVTMMFITHQIPRGLQVNEVFNFGAGQQGAVRMEVVEDGR</sequence>
<dbReference type="RefSeq" id="WP_162084909.1">
    <property type="nucleotide sequence ID" value="NZ_AP021881.1"/>
</dbReference>
<protein>
    <submittedName>
        <fullName evidence="1">Uncharacterized protein</fullName>
    </submittedName>
</protein>
<reference evidence="2" key="1">
    <citation type="submission" date="2019-11" db="EMBL/GenBank/DDBJ databases">
        <title>Isolation and characterization of a novel species in the genus Sulfuriferula.</title>
        <authorList>
            <person name="Mochizuki J."/>
            <person name="Kojima H."/>
            <person name="Fukui M."/>
        </authorList>
    </citation>
    <scope>NUCLEOTIDE SEQUENCE [LARGE SCALE GENOMIC DNA]</scope>
    <source>
        <strain evidence="2">SGTM</strain>
    </source>
</reference>
<dbReference type="Proteomes" id="UP000463939">
    <property type="component" value="Chromosome"/>
</dbReference>
<accession>A0A809SHT8</accession>
<dbReference type="EMBL" id="AP021881">
    <property type="protein sequence ID" value="BBP01090.1"/>
    <property type="molecule type" value="Genomic_DNA"/>
</dbReference>
<gene>
    <name evidence="1" type="ORF">SFSGTM_17980</name>
</gene>
<dbReference type="KEGG" id="sniv:SFSGTM_17980"/>